<evidence type="ECO:0000313" key="3">
    <source>
        <dbReference type="Proteomes" id="UP000187822"/>
    </source>
</evidence>
<evidence type="ECO:0000313" key="4">
    <source>
        <dbReference type="Proteomes" id="UP000195607"/>
    </source>
</evidence>
<evidence type="ECO:0000313" key="1">
    <source>
        <dbReference type="EMBL" id="SIM33975.1"/>
    </source>
</evidence>
<reference evidence="1 4" key="1">
    <citation type="submission" date="2016-04" db="EMBL/GenBank/DDBJ databases">
        <authorList>
            <person name="Evans L.H."/>
            <person name="Alamgir A."/>
            <person name="Owens N."/>
            <person name="Weber N.D."/>
            <person name="Virtaneva K."/>
            <person name="Barbian K."/>
            <person name="Babar A."/>
            <person name="Rosenke K."/>
        </authorList>
    </citation>
    <scope>NUCLEOTIDE SEQUENCE [LARGE SCALE GENOMIC DNA]</scope>
    <source>
        <strain evidence="1">S5</strain>
        <strain evidence="4">S5(T) (JCM 30642 \VKM B-2941)</strain>
    </source>
</reference>
<dbReference type="Proteomes" id="UP000187822">
    <property type="component" value="Chromosome I"/>
</dbReference>
<accession>A0A1N5SD35</accession>
<dbReference type="Proteomes" id="UP000195607">
    <property type="component" value="Chromosome I"/>
</dbReference>
<dbReference type="KEGG" id="cdiv:CPM_0671"/>
<organism evidence="1 4">
    <name type="scientific">Cuniculiplasma divulgatum</name>
    <dbReference type="NCBI Taxonomy" id="1673428"/>
    <lineage>
        <taxon>Archaea</taxon>
        <taxon>Methanobacteriati</taxon>
        <taxon>Thermoplasmatota</taxon>
        <taxon>Thermoplasmata</taxon>
        <taxon>Thermoplasmatales</taxon>
        <taxon>Cuniculiplasmataceae</taxon>
        <taxon>Cuniculiplasma</taxon>
    </lineage>
</organism>
<gene>
    <name evidence="2" type="ORF">CPM_0671</name>
    <name evidence="1" type="ORF">CSP5_0178</name>
</gene>
<reference evidence="2" key="2">
    <citation type="submission" date="2016-06" db="EMBL/GenBank/DDBJ databases">
        <authorList>
            <person name="Olsen C.W."/>
            <person name="Carey S."/>
            <person name="Hinshaw L."/>
            <person name="Karasin A.I."/>
        </authorList>
    </citation>
    <scope>NUCLEOTIDE SEQUENCE [LARGE SCALE GENOMIC DNA]</scope>
    <source>
        <strain evidence="2">PM4</strain>
    </source>
</reference>
<protein>
    <submittedName>
        <fullName evidence="1">Uncharacterized protein</fullName>
    </submittedName>
</protein>
<dbReference type="GeneID" id="55589054"/>
<name>A0A1N5SD35_9ARCH</name>
<sequence length="55" mass="6450">MKIPNAPKGKLISFLITIEWFEEGRRKHVVLHVKEHKKGRYHARISHFIGEKNGS</sequence>
<keyword evidence="3" id="KW-1185">Reference proteome</keyword>
<evidence type="ECO:0000313" key="2">
    <source>
        <dbReference type="EMBL" id="SJK84533.1"/>
    </source>
</evidence>
<proteinExistence type="predicted"/>
<dbReference type="RefSeq" id="WP_021794331.1">
    <property type="nucleotide sequence ID" value="NZ_LT671858.1"/>
</dbReference>
<reference evidence="3" key="3">
    <citation type="submission" date="2016-06" db="EMBL/GenBank/DDBJ databases">
        <authorList>
            <person name="Toshchakov V.S."/>
        </authorList>
    </citation>
    <scope>NUCLEOTIDE SEQUENCE [LARGE SCALE GENOMIC DNA]</scope>
    <source>
        <strain>PM4 (JCM 30641</strain>
        <strain evidence="3">\VKM B-2940)</strain>
    </source>
</reference>
<dbReference type="EMBL" id="LT671858">
    <property type="protein sequence ID" value="SIM33975.1"/>
    <property type="molecule type" value="Genomic_DNA"/>
</dbReference>
<dbReference type="STRING" id="1673428.CPM_0671"/>
<dbReference type="EMBL" id="LT719092">
    <property type="protein sequence ID" value="SJK84533.1"/>
    <property type="molecule type" value="Genomic_DNA"/>
</dbReference>
<dbReference type="AlphaFoldDB" id="A0A1N5SD35"/>